<dbReference type="PANTHER" id="PTHR38011">
    <property type="entry name" value="DIHYDROFOLATE REDUCTASE FAMILY PROTEIN (AFU_ORTHOLOGUE AFUA_8G06820)"/>
    <property type="match status" value="1"/>
</dbReference>
<evidence type="ECO:0000313" key="2">
    <source>
        <dbReference type="EMBL" id="MFC5297416.1"/>
    </source>
</evidence>
<evidence type="ECO:0000313" key="3">
    <source>
        <dbReference type="Proteomes" id="UP001595937"/>
    </source>
</evidence>
<gene>
    <name evidence="2" type="ORF">ACFPK8_07815</name>
</gene>
<dbReference type="InterPro" id="IPR050765">
    <property type="entry name" value="Riboflavin_Biosynth_HTPR"/>
</dbReference>
<protein>
    <submittedName>
        <fullName evidence="2">Dihydrofolate reductase family protein</fullName>
    </submittedName>
</protein>
<name>A0ABW0FEU8_9MICO</name>
<reference evidence="3" key="1">
    <citation type="journal article" date="2019" name="Int. J. Syst. Evol. Microbiol.">
        <title>The Global Catalogue of Microorganisms (GCM) 10K type strain sequencing project: providing services to taxonomists for standard genome sequencing and annotation.</title>
        <authorList>
            <consortium name="The Broad Institute Genomics Platform"/>
            <consortium name="The Broad Institute Genome Sequencing Center for Infectious Disease"/>
            <person name="Wu L."/>
            <person name="Ma J."/>
        </authorList>
    </citation>
    <scope>NUCLEOTIDE SEQUENCE [LARGE SCALE GENOMIC DNA]</scope>
    <source>
        <strain evidence="3">CGMCC 1.16455</strain>
    </source>
</reference>
<dbReference type="GeneID" id="303297419"/>
<dbReference type="Proteomes" id="UP001595937">
    <property type="component" value="Unassembled WGS sequence"/>
</dbReference>
<keyword evidence="3" id="KW-1185">Reference proteome</keyword>
<organism evidence="2 3">
    <name type="scientific">Brachybacterium tyrofermentans</name>
    <dbReference type="NCBI Taxonomy" id="47848"/>
    <lineage>
        <taxon>Bacteria</taxon>
        <taxon>Bacillati</taxon>
        <taxon>Actinomycetota</taxon>
        <taxon>Actinomycetes</taxon>
        <taxon>Micrococcales</taxon>
        <taxon>Dermabacteraceae</taxon>
        <taxon>Brachybacterium</taxon>
    </lineage>
</organism>
<feature type="domain" description="Bacterial bifunctional deaminase-reductase C-terminal" evidence="1">
    <location>
        <begin position="12"/>
        <end position="162"/>
    </location>
</feature>
<dbReference type="InterPro" id="IPR002734">
    <property type="entry name" value="RibDG_C"/>
</dbReference>
<dbReference type="RefSeq" id="WP_343924093.1">
    <property type="nucleotide sequence ID" value="NZ_BAAAIR010000038.1"/>
</dbReference>
<dbReference type="Pfam" id="PF01872">
    <property type="entry name" value="RibD_C"/>
    <property type="match status" value="1"/>
</dbReference>
<dbReference type="InterPro" id="IPR024072">
    <property type="entry name" value="DHFR-like_dom_sf"/>
</dbReference>
<dbReference type="SUPFAM" id="SSF53597">
    <property type="entry name" value="Dihydrofolate reductase-like"/>
    <property type="match status" value="1"/>
</dbReference>
<dbReference type="Gene3D" id="3.40.430.10">
    <property type="entry name" value="Dihydrofolate Reductase, subunit A"/>
    <property type="match status" value="1"/>
</dbReference>
<sequence length="188" mass="20487">MTAPTRPTYRFYTATSLDGFLADEHDSLDWLLSQPLGAGTLLDYDAFYAGVGALIMGSTTYQWVLDHPQEQFGDAVGWPYDKPTFVFSHRDLERASDAVTVLSGTPAEHREAIETAAGDHAVWVMGGGDLAAQFARAGMLDEVLVSIAPVTLGAGRPLLGGRVDLQLQEFGRNEAFLEARYTVVREHP</sequence>
<dbReference type="PANTHER" id="PTHR38011:SF11">
    <property type="entry name" value="2,5-DIAMINO-6-RIBOSYLAMINO-4(3H)-PYRIMIDINONE 5'-PHOSPHATE REDUCTASE"/>
    <property type="match status" value="1"/>
</dbReference>
<accession>A0ABW0FEU8</accession>
<dbReference type="EMBL" id="JBHSLN010000020">
    <property type="protein sequence ID" value="MFC5297416.1"/>
    <property type="molecule type" value="Genomic_DNA"/>
</dbReference>
<comment type="caution">
    <text evidence="2">The sequence shown here is derived from an EMBL/GenBank/DDBJ whole genome shotgun (WGS) entry which is preliminary data.</text>
</comment>
<proteinExistence type="predicted"/>
<evidence type="ECO:0000259" key="1">
    <source>
        <dbReference type="Pfam" id="PF01872"/>
    </source>
</evidence>